<accession>A0A859QJP4</accession>
<dbReference type="GO" id="GO:0005886">
    <property type="term" value="C:plasma membrane"/>
    <property type="evidence" value="ECO:0007669"/>
    <property type="project" value="InterPro"/>
</dbReference>
<feature type="transmembrane region" description="Helical" evidence="5">
    <location>
        <begin position="12"/>
        <end position="35"/>
    </location>
</feature>
<organism evidence="7 8">
    <name type="scientific">Sinorhizobium mexicanum</name>
    <dbReference type="NCBI Taxonomy" id="375549"/>
    <lineage>
        <taxon>Bacteria</taxon>
        <taxon>Pseudomonadati</taxon>
        <taxon>Pseudomonadota</taxon>
        <taxon>Alphaproteobacteria</taxon>
        <taxon>Hyphomicrobiales</taxon>
        <taxon>Rhizobiaceae</taxon>
        <taxon>Sinorhizobium/Ensifer group</taxon>
        <taxon>Sinorhizobium</taxon>
    </lineage>
</organism>
<dbReference type="EMBL" id="CP041238">
    <property type="protein sequence ID" value="QLL63375.1"/>
    <property type="molecule type" value="Genomic_DNA"/>
</dbReference>
<evidence type="ECO:0000313" key="8">
    <source>
        <dbReference type="Proteomes" id="UP000510721"/>
    </source>
</evidence>
<sequence>MNQVIRFLRSGLRFFFAGLGTLVVLLLLIIAFVGFTTPGARLVAWAIEKYAATPDQIVRISDPSALLTGDFRAGSITLFDGKGIYAEIRDLSVNWSPTELLSMRFDASHISAGSVRVERTPIPSTETREVRRSFALPVEVKIDAFDLKEIMIGKAIAGEDQFLTARGKVNATNSSIALAFDAAERDRPEAHAVADIVFNPAGNQLKLEANVSEPKGGLLAKMLRLPGEPAVGITLTGEGPLSDWAGSGTASLDGNEILRLDGRHVQAGDGMHRLAVSGGGAFASLAPAIFQPLFEGTTSIDVTAAFDGSSKVEIEAGKLSTGALTLNASGTVNSKGENNLQASLAGTNGAIDFRWPLREGGLRALINSANLSLIGDGQSAILDIAADLPSVSLPEVSFGAIRLSAQSDAFNLQTQSGPLKTTVDVGESRFASADLDRAIKAPMKLDGTIAVGPENIRFDPLTIESASVGGTLTGNLNRANTTVEVAFKLFAVPGVLPPGIAAKFDNTIAATGSLATGEDGSVRLSGLEVKSGTLDASGTVTLADRALTADIAGNLPDLGKLVADARGAAAFRASISGPLNELGIKAEMTSSGATLAGRTLEELRINADATATPNNPRAKLTATGSLGGQAINAAADVVSENGRTSIPTLEATIGNNRLTGALDLTPDFKPDGTIDFNLPDLGLLAAMAGQTASGDLAGTATVRTVNGVTSIALKASGGSISRDALTIARPTADISITDIARLAIRGNIGAESLGQGENRLSGLNLAFEQQAGRTGFSIDAAYDGAAVAATGDLVSNAGRTEIRLASFSATPKKVPLQLAAPTTIAIENGIVRLGDLTILASDGTIVVAGTAGEQLDISAQINALPATLINTFAPTLGAEGAIGGTVDVSGAAAAPVVGYDLVWNGASIASVRSAGIVAQDVTAKGTITVAEGDVRFDPLTIESGAFRGNVTGRLDRANATTEVAFKLFAEPHLLPPNLAAKFDRTIAVSGNVATGEGGSVRLSALELTSGTIDARGTAALAEGALTAAIEGTLPNLGKLLADAQGTAAFSADISGPLNELGIKAEMTSSGATLAGRTLEELRINADATATPNNPRAKLTATGSLGGQAINARADVVSENGRTSIPTLEATIGNNRLTGALDLTPDFKPDGTIDFNLPDLGLLAAMAGQTASGDLAGTATVRTVNGVTSIALKASGGSISRDALTIARPTADISITDIARLAIRGNIGAESLGQGENRLSGLNLAFEQQAGRTGFSIDAAYDGAAVAATGDLVSNAGRTEIRLASFSATPKKVPLQLAAPTTIAIENGIVRLGDLTILASDGTIVVAGTAGEQLDISAQINALPATLINTFAPTLGAEGAIGGTVDVSGAAAAPVVGYDLVWNGASIASVRSAGIVAQDVTAKGTITVAEGDVRFDPLTIESGAFRGNVTGRLDRANATTEVAFKLFAEPHLLPPNLAAKFDRTIAVSGNVATGEGGSVRLSALELTSGTIDARGTAALAEGALTAAIEGTLPNLGKLLADAQGTAAFSADISGPLNELGIKAEMTSSGATLAGRALTDLMINADVTAKPGSPQAKLTATGALGGQAINIRTDVVSENGRTSIPTLEATIGDNRLTGALNLTPDFKPDGTIDFNLPDLGLLAAMAGQTASGDLAGTATVRTVNGVTSVSVKASGSGIKRDALTIARPVADISIADVAALAIRGSVRADSIAQGANRVSGLNLTFEQQGGRTGFSIDGNYDGSPLAAKGDLSSAAGRTEIRLASLSATPRQIPLRLAKPTVVAIDNGFVRLNDIVIQASRGTITVTGTAGQRLDISARLNALPAALINTFAPTLGAEGTIAGTVDIDGRPAAPVVAYDLRWSGASVAAVRSAGVGAVDISANGRLVNNRVTLDTELSGASGLSLRGGGTVELGGTMPLSMRFSGNVPFALLANMMAQNGFTLTGSATVDLSLSGSARAPQINGTIRTAGGRLVDVRRNLALNDLTANVTLDGRQATISRLSANLATGGSIEASGTIGIAAGSNFPADLRIRLNNASYVDGTLFTANLTGDLTLRGPLVATPVLGGRLTIRRAAITVPEKLPTSLTAIDITHRNAPAKVQQMARTLHRNTSAGANASGVIAFDLVVSAPGQFFVRGRGIDAELGGELTIRGTAVQPIVSGGFDMRRGRLEILGKRLTFTRGRIGFGGDLIPTLDLDATSSAGSTTITVNVSGLANNPQVTFSSSPALPQDEILARLIFNRSLNNLSAFQIAQLASAVSQLAGGGSTSLLDGLRNKLGVDDLDVTTDESGGTQVRAGKYLNDRTYLELQQGSGASAGKAVINLDVGRGVKLRGEAGGDGSAAGGVFFEREY</sequence>
<evidence type="ECO:0000256" key="2">
    <source>
        <dbReference type="ARBA" id="ARBA00022692"/>
    </source>
</evidence>
<proteinExistence type="predicted"/>
<gene>
    <name evidence="7" type="ORF">FKV68_18980</name>
</gene>
<keyword evidence="4 5" id="KW-0472">Membrane</keyword>
<evidence type="ECO:0000256" key="1">
    <source>
        <dbReference type="ARBA" id="ARBA00004167"/>
    </source>
</evidence>
<dbReference type="GO" id="GO:0009306">
    <property type="term" value="P:protein secretion"/>
    <property type="evidence" value="ECO:0007669"/>
    <property type="project" value="InterPro"/>
</dbReference>
<keyword evidence="3 5" id="KW-1133">Transmembrane helix</keyword>
<evidence type="ECO:0000256" key="4">
    <source>
        <dbReference type="ARBA" id="ARBA00023136"/>
    </source>
</evidence>
<protein>
    <submittedName>
        <fullName evidence="7">Translocation/assembly module TamB</fullName>
    </submittedName>
</protein>
<dbReference type="Proteomes" id="UP000510721">
    <property type="component" value="Chromosome"/>
</dbReference>
<dbReference type="PANTHER" id="PTHR36985">
    <property type="entry name" value="TRANSLOCATION AND ASSEMBLY MODULE SUBUNIT TAMB"/>
    <property type="match status" value="1"/>
</dbReference>
<feature type="domain" description="Translocation and assembly module TamB C-terminal" evidence="6">
    <location>
        <begin position="1997"/>
        <end position="2347"/>
    </location>
</feature>
<keyword evidence="2 5" id="KW-0812">Transmembrane</keyword>
<dbReference type="RefSeq" id="WP_180939262.1">
    <property type="nucleotide sequence ID" value="NZ_CP041238.1"/>
</dbReference>
<dbReference type="Pfam" id="PF04357">
    <property type="entry name" value="TamB"/>
    <property type="match status" value="1"/>
</dbReference>
<name>A0A859QJP4_9HYPH</name>
<evidence type="ECO:0000256" key="5">
    <source>
        <dbReference type="SAM" id="Phobius"/>
    </source>
</evidence>
<dbReference type="GO" id="GO:0097347">
    <property type="term" value="C:TAM protein secretion complex"/>
    <property type="evidence" value="ECO:0007669"/>
    <property type="project" value="TreeGrafter"/>
</dbReference>
<keyword evidence="8" id="KW-1185">Reference proteome</keyword>
<dbReference type="KEGG" id="emx:FKV68_18980"/>
<comment type="subcellular location">
    <subcellularLocation>
        <location evidence="1">Membrane</location>
        <topology evidence="1">Single-pass membrane protein</topology>
    </subcellularLocation>
</comment>
<evidence type="ECO:0000313" key="7">
    <source>
        <dbReference type="EMBL" id="QLL63375.1"/>
    </source>
</evidence>
<dbReference type="PANTHER" id="PTHR36985:SF1">
    <property type="entry name" value="TRANSLOCATION AND ASSEMBLY MODULE SUBUNIT TAMB"/>
    <property type="match status" value="1"/>
</dbReference>
<dbReference type="InterPro" id="IPR007452">
    <property type="entry name" value="TamB_C"/>
</dbReference>
<evidence type="ECO:0000256" key="3">
    <source>
        <dbReference type="ARBA" id="ARBA00022989"/>
    </source>
</evidence>
<reference evidence="7 8" key="1">
    <citation type="submission" date="2019-06" db="EMBL/GenBank/DDBJ databases">
        <title>Complete genome sequence of Ensifer mexicanus ITTG R7 isolated from nodules of Acacia angustissima (Mill.) Kuntze.</title>
        <authorList>
            <person name="Rincon-Rosales R."/>
            <person name="Rogel M.A."/>
            <person name="Guerrero G."/>
            <person name="Rincon-Molina C.I."/>
            <person name="Lopez-Lopez A."/>
            <person name="Martinez-Romero E."/>
        </authorList>
    </citation>
    <scope>NUCLEOTIDE SEQUENCE [LARGE SCALE GENOMIC DNA]</scope>
    <source>
        <strain evidence="7 8">ITTG R7</strain>
    </source>
</reference>
<evidence type="ECO:0000259" key="6">
    <source>
        <dbReference type="Pfam" id="PF04357"/>
    </source>
</evidence>